<comment type="caution">
    <text evidence="5">The sequence shown here is derived from an EMBL/GenBank/DDBJ whole genome shotgun (WGS) entry which is preliminary data.</text>
</comment>
<feature type="transmembrane region" description="Helical" evidence="4">
    <location>
        <begin position="41"/>
        <end position="61"/>
    </location>
</feature>
<dbReference type="PANTHER" id="PTHR11360">
    <property type="entry name" value="MONOCARBOXYLATE TRANSPORTER"/>
    <property type="match status" value="1"/>
</dbReference>
<dbReference type="PANTHER" id="PTHR11360:SF284">
    <property type="entry name" value="EG:103B4.3 PROTEIN-RELATED"/>
    <property type="match status" value="1"/>
</dbReference>
<keyword evidence="2 4" id="KW-1133">Transmembrane helix</keyword>
<reference evidence="5 6" key="1">
    <citation type="submission" date="2016-03" db="EMBL/GenBank/DDBJ databases">
        <title>Genome sequence of Nesiotobacter sp. nov., a moderately halophilic alphaproteobacterium isolated from the Yellow Sea, China.</title>
        <authorList>
            <person name="Zhang G."/>
            <person name="Zhang R."/>
        </authorList>
    </citation>
    <scope>NUCLEOTIDE SEQUENCE [LARGE SCALE GENOMIC DNA]</scope>
    <source>
        <strain evidence="5 6">WB1-6</strain>
    </source>
</reference>
<dbReference type="InterPro" id="IPR011701">
    <property type="entry name" value="MFS"/>
</dbReference>
<feature type="transmembrane region" description="Helical" evidence="4">
    <location>
        <begin position="73"/>
        <end position="92"/>
    </location>
</feature>
<evidence type="ECO:0000256" key="2">
    <source>
        <dbReference type="ARBA" id="ARBA00022989"/>
    </source>
</evidence>
<evidence type="ECO:0000256" key="1">
    <source>
        <dbReference type="ARBA" id="ARBA00022692"/>
    </source>
</evidence>
<dbReference type="RefSeq" id="WP_051269465.1">
    <property type="nucleotide sequence ID" value="NZ_LVVZ01000041.1"/>
</dbReference>
<feature type="transmembrane region" description="Helical" evidence="4">
    <location>
        <begin position="132"/>
        <end position="153"/>
    </location>
</feature>
<feature type="transmembrane region" description="Helical" evidence="4">
    <location>
        <begin position="7"/>
        <end position="29"/>
    </location>
</feature>
<feature type="transmembrane region" description="Helical" evidence="4">
    <location>
        <begin position="273"/>
        <end position="295"/>
    </location>
</feature>
<dbReference type="InterPro" id="IPR036259">
    <property type="entry name" value="MFS_trans_sf"/>
</dbReference>
<dbReference type="Proteomes" id="UP000185783">
    <property type="component" value="Unassembled WGS sequence"/>
</dbReference>
<dbReference type="GO" id="GO:0022857">
    <property type="term" value="F:transmembrane transporter activity"/>
    <property type="evidence" value="ECO:0007669"/>
    <property type="project" value="InterPro"/>
</dbReference>
<dbReference type="EMBL" id="LVVZ01000041">
    <property type="protein sequence ID" value="OKL42541.1"/>
    <property type="molecule type" value="Genomic_DNA"/>
</dbReference>
<feature type="transmembrane region" description="Helical" evidence="4">
    <location>
        <begin position="159"/>
        <end position="180"/>
    </location>
</feature>
<sequence length="405" mass="42417">MLKDRAIILLAIGQTLGWAGLFYTFPALILRWERAFGWSKADLTGAITLALLISAVFSPLAGRVIDRGYGTQMMGGSAVLGGMGLLALAQVTTLWQFYGAWAVMGVAMAGCLYEPCFAILNRARGMNAKKGIISITLAAGFASTLCFPVMYAVSEAYGWESAVLFAAGLVIFVVAPLLWLGTHMLEAEGMEEVEAHAQEAATGTYDFLKGSVFWFLAIGFSLGAVLHGATLHHLLPILDGKGVSAEFAILIASLIGPMQVTGRIIIMMFERHLSLNAVVSGAFLFMCAAIVLLLISAGAPWLLVGFVLLFGGAYGTTSITRPLTTRAILGGKNIGSKSGALAMPYLIGSASAPYLGSLLWGAGGYDLMLSALVVSGLAGLVLYTAAYRASRRGAGTIGKPSAQPS</sequence>
<dbReference type="InterPro" id="IPR050327">
    <property type="entry name" value="Proton-linked_MCT"/>
</dbReference>
<feature type="transmembrane region" description="Helical" evidence="4">
    <location>
        <begin position="98"/>
        <end position="120"/>
    </location>
</feature>
<evidence type="ECO:0000313" key="6">
    <source>
        <dbReference type="Proteomes" id="UP000185783"/>
    </source>
</evidence>
<evidence type="ECO:0008006" key="7">
    <source>
        <dbReference type="Google" id="ProtNLM"/>
    </source>
</evidence>
<dbReference type="STRING" id="197461.A3843_17920"/>
<protein>
    <recommendedName>
        <fullName evidence="7">MFS transporter</fullName>
    </recommendedName>
</protein>
<feature type="transmembrane region" description="Helical" evidence="4">
    <location>
        <begin position="212"/>
        <end position="235"/>
    </location>
</feature>
<feature type="transmembrane region" description="Helical" evidence="4">
    <location>
        <begin position="247"/>
        <end position="266"/>
    </location>
</feature>
<dbReference type="SUPFAM" id="SSF103473">
    <property type="entry name" value="MFS general substrate transporter"/>
    <property type="match status" value="1"/>
</dbReference>
<name>A0A1U7JD23_9HYPH</name>
<dbReference type="Gene3D" id="1.20.1250.20">
    <property type="entry name" value="MFS general substrate transporter like domains"/>
    <property type="match status" value="1"/>
</dbReference>
<feature type="transmembrane region" description="Helical" evidence="4">
    <location>
        <begin position="340"/>
        <end position="361"/>
    </location>
</feature>
<dbReference type="AlphaFoldDB" id="A0A1U7JD23"/>
<gene>
    <name evidence="5" type="ORF">A3843_17920</name>
</gene>
<dbReference type="Pfam" id="PF07690">
    <property type="entry name" value="MFS_1"/>
    <property type="match status" value="1"/>
</dbReference>
<organism evidence="5 6">
    <name type="scientific">Pseudovibrio exalbescens</name>
    <dbReference type="NCBI Taxonomy" id="197461"/>
    <lineage>
        <taxon>Bacteria</taxon>
        <taxon>Pseudomonadati</taxon>
        <taxon>Pseudomonadota</taxon>
        <taxon>Alphaproteobacteria</taxon>
        <taxon>Hyphomicrobiales</taxon>
        <taxon>Stappiaceae</taxon>
        <taxon>Pseudovibrio</taxon>
    </lineage>
</organism>
<proteinExistence type="predicted"/>
<evidence type="ECO:0000256" key="4">
    <source>
        <dbReference type="SAM" id="Phobius"/>
    </source>
</evidence>
<accession>A0A1U7JD23</accession>
<evidence type="ECO:0000256" key="3">
    <source>
        <dbReference type="ARBA" id="ARBA00023136"/>
    </source>
</evidence>
<feature type="transmembrane region" description="Helical" evidence="4">
    <location>
        <begin position="301"/>
        <end position="319"/>
    </location>
</feature>
<keyword evidence="1 4" id="KW-0812">Transmembrane</keyword>
<evidence type="ECO:0000313" key="5">
    <source>
        <dbReference type="EMBL" id="OKL42541.1"/>
    </source>
</evidence>
<keyword evidence="6" id="KW-1185">Reference proteome</keyword>
<keyword evidence="3 4" id="KW-0472">Membrane</keyword>
<feature type="transmembrane region" description="Helical" evidence="4">
    <location>
        <begin position="367"/>
        <end position="386"/>
    </location>
</feature>